<name>A0A371IF45_MUCPR</name>
<dbReference type="PANTHER" id="PTHR32108:SF9">
    <property type="entry name" value="REVERSE TRANSCRIPTASE RNASE H-LIKE DOMAIN-CONTAINING PROTEIN"/>
    <property type="match status" value="1"/>
</dbReference>
<sequence length="199" mass="21883">MNKTPTRISLLSLLISLEGHRNLLLRILNEAHVGQDITVEKFGGIMNNLTVGRHLSFSEEEIPTEGRGHNQPLHISVKCGDYIIARVQIDNGSSLNVLPTRQIMLHQFPAKGQLGRSMGPKERSWAKLPSLSALALPPASWADPGFTLQGAVPSSLHQKVKFIADQQLVSVMGEQELMISTPTPDGYLEDDEKALEISF</sequence>
<keyword evidence="2" id="KW-1185">Reference proteome</keyword>
<proteinExistence type="predicted"/>
<comment type="caution">
    <text evidence="1">The sequence shown here is derived from an EMBL/GenBank/DDBJ whole genome shotgun (WGS) entry which is preliminary data.</text>
</comment>
<dbReference type="Proteomes" id="UP000257109">
    <property type="component" value="Unassembled WGS sequence"/>
</dbReference>
<dbReference type="EMBL" id="QJKJ01000246">
    <property type="protein sequence ID" value="RDY13603.1"/>
    <property type="molecule type" value="Genomic_DNA"/>
</dbReference>
<gene>
    <name evidence="1" type="ORF">CR513_01442</name>
</gene>
<accession>A0A371IF45</accession>
<protein>
    <submittedName>
        <fullName evidence="1">Uncharacterized protein</fullName>
    </submittedName>
</protein>
<evidence type="ECO:0000313" key="2">
    <source>
        <dbReference type="Proteomes" id="UP000257109"/>
    </source>
</evidence>
<dbReference type="PANTHER" id="PTHR32108">
    <property type="entry name" value="DNA-DIRECTED RNA POLYMERASE SUBUNIT ALPHA"/>
    <property type="match status" value="1"/>
</dbReference>
<evidence type="ECO:0000313" key="1">
    <source>
        <dbReference type="EMBL" id="RDY13603.1"/>
    </source>
</evidence>
<feature type="non-terminal residue" evidence="1">
    <location>
        <position position="1"/>
    </location>
</feature>
<organism evidence="1 2">
    <name type="scientific">Mucuna pruriens</name>
    <name type="common">Velvet bean</name>
    <name type="synonym">Dolichos pruriens</name>
    <dbReference type="NCBI Taxonomy" id="157652"/>
    <lineage>
        <taxon>Eukaryota</taxon>
        <taxon>Viridiplantae</taxon>
        <taxon>Streptophyta</taxon>
        <taxon>Embryophyta</taxon>
        <taxon>Tracheophyta</taxon>
        <taxon>Spermatophyta</taxon>
        <taxon>Magnoliopsida</taxon>
        <taxon>eudicotyledons</taxon>
        <taxon>Gunneridae</taxon>
        <taxon>Pentapetalae</taxon>
        <taxon>rosids</taxon>
        <taxon>fabids</taxon>
        <taxon>Fabales</taxon>
        <taxon>Fabaceae</taxon>
        <taxon>Papilionoideae</taxon>
        <taxon>50 kb inversion clade</taxon>
        <taxon>NPAAA clade</taxon>
        <taxon>indigoferoid/millettioid clade</taxon>
        <taxon>Phaseoleae</taxon>
        <taxon>Mucuna</taxon>
    </lineage>
</organism>
<reference evidence="1" key="1">
    <citation type="submission" date="2018-05" db="EMBL/GenBank/DDBJ databases">
        <title>Draft genome of Mucuna pruriens seed.</title>
        <authorList>
            <person name="Nnadi N.E."/>
            <person name="Vos R."/>
            <person name="Hasami M.H."/>
            <person name="Devisetty U.K."/>
            <person name="Aguiy J.C."/>
        </authorList>
    </citation>
    <scope>NUCLEOTIDE SEQUENCE [LARGE SCALE GENOMIC DNA]</scope>
    <source>
        <strain evidence="1">JCA_2017</strain>
    </source>
</reference>
<dbReference type="AlphaFoldDB" id="A0A371IF45"/>